<dbReference type="OrthoDB" id="9798386at2"/>
<dbReference type="HOGENOM" id="CLU_001768_4_1_9"/>
<dbReference type="Proteomes" id="UP000009875">
    <property type="component" value="Unassembled WGS sequence"/>
</dbReference>
<feature type="compositionally biased region" description="Polar residues" evidence="11">
    <location>
        <begin position="128"/>
        <end position="148"/>
    </location>
</feature>
<dbReference type="PROSITE" id="PS00138">
    <property type="entry name" value="SUBTILASE_SER"/>
    <property type="match status" value="1"/>
</dbReference>
<name>K9ECG8_9LACT</name>
<dbReference type="Gene3D" id="3.40.50.200">
    <property type="entry name" value="Peptidase S8/S53 domain"/>
    <property type="match status" value="1"/>
</dbReference>
<dbReference type="InterPro" id="IPR023827">
    <property type="entry name" value="Peptidase_S8_Asp-AS"/>
</dbReference>
<dbReference type="eggNOG" id="COG1404">
    <property type="taxonomic scope" value="Bacteria"/>
</dbReference>
<dbReference type="PROSITE" id="PS00136">
    <property type="entry name" value="SUBTILASE_ASP"/>
    <property type="match status" value="1"/>
</dbReference>
<dbReference type="PATRIC" id="fig|883081.3.peg.828"/>
<dbReference type="InterPro" id="IPR036852">
    <property type="entry name" value="Peptidase_S8/S53_dom_sf"/>
</dbReference>
<evidence type="ECO:0000256" key="1">
    <source>
        <dbReference type="ARBA" id="ARBA00011073"/>
    </source>
</evidence>
<keyword evidence="2" id="KW-0964">Secreted</keyword>
<dbReference type="PROSITE" id="PS51892">
    <property type="entry name" value="SUBTILASE"/>
    <property type="match status" value="1"/>
</dbReference>
<dbReference type="Pfam" id="PF00082">
    <property type="entry name" value="Peptidase_S8"/>
    <property type="match status" value="1"/>
</dbReference>
<dbReference type="GO" id="GO:0004252">
    <property type="term" value="F:serine-type endopeptidase activity"/>
    <property type="evidence" value="ECO:0007669"/>
    <property type="project" value="UniProtKB-UniRule"/>
</dbReference>
<dbReference type="InterPro" id="IPR023828">
    <property type="entry name" value="Peptidase_S8_Ser-AS"/>
</dbReference>
<dbReference type="SUPFAM" id="SSF52025">
    <property type="entry name" value="PA domain"/>
    <property type="match status" value="1"/>
</dbReference>
<feature type="signal peptide" evidence="12">
    <location>
        <begin position="1"/>
        <end position="32"/>
    </location>
</feature>
<evidence type="ECO:0000256" key="6">
    <source>
        <dbReference type="ARBA" id="ARBA00022801"/>
    </source>
</evidence>
<feature type="active site" description="Charge relay system" evidence="8 9">
    <location>
        <position position="314"/>
    </location>
</feature>
<feature type="active site" description="Charge relay system" evidence="8 9">
    <location>
        <position position="247"/>
    </location>
</feature>
<dbReference type="Gene3D" id="3.50.30.30">
    <property type="match status" value="1"/>
</dbReference>
<evidence type="ECO:0000256" key="8">
    <source>
        <dbReference type="PIRSR" id="PIRSR615500-1"/>
    </source>
</evidence>
<evidence type="ECO:0000256" key="7">
    <source>
        <dbReference type="ARBA" id="ARBA00022825"/>
    </source>
</evidence>
<dbReference type="SUPFAM" id="SSF52743">
    <property type="entry name" value="Subtilisin-like"/>
    <property type="match status" value="1"/>
</dbReference>
<keyword evidence="7 9" id="KW-0720">Serine protease</keyword>
<dbReference type="GO" id="GO:0006508">
    <property type="term" value="P:proteolysis"/>
    <property type="evidence" value="ECO:0007669"/>
    <property type="project" value="UniProtKB-KW"/>
</dbReference>
<evidence type="ECO:0000259" key="13">
    <source>
        <dbReference type="Pfam" id="PF00082"/>
    </source>
</evidence>
<keyword evidence="5" id="KW-0677">Repeat</keyword>
<dbReference type="InterPro" id="IPR003137">
    <property type="entry name" value="PA_domain"/>
</dbReference>
<dbReference type="PANTHER" id="PTHR43399">
    <property type="entry name" value="SUBTILISIN-RELATED"/>
    <property type="match status" value="1"/>
</dbReference>
<evidence type="ECO:0000313" key="17">
    <source>
        <dbReference type="Proteomes" id="UP000009875"/>
    </source>
</evidence>
<keyword evidence="4 12" id="KW-0732">Signal</keyword>
<feature type="active site" description="Charge relay system" evidence="8 9">
    <location>
        <position position="655"/>
    </location>
</feature>
<dbReference type="Pfam" id="PF06280">
    <property type="entry name" value="fn3_5"/>
    <property type="match status" value="1"/>
</dbReference>
<evidence type="ECO:0000256" key="2">
    <source>
        <dbReference type="ARBA" id="ARBA00022525"/>
    </source>
</evidence>
<protein>
    <recommendedName>
        <fullName evidence="18">C5a peptidase</fullName>
    </recommendedName>
</protein>
<organism evidence="16 17">
    <name type="scientific">Alloiococcus otitis ATCC 51267</name>
    <dbReference type="NCBI Taxonomy" id="883081"/>
    <lineage>
        <taxon>Bacteria</taxon>
        <taxon>Bacillati</taxon>
        <taxon>Bacillota</taxon>
        <taxon>Bacilli</taxon>
        <taxon>Lactobacillales</taxon>
        <taxon>Carnobacteriaceae</taxon>
        <taxon>Alloiococcus</taxon>
    </lineage>
</organism>
<evidence type="ECO:0000256" key="5">
    <source>
        <dbReference type="ARBA" id="ARBA00022737"/>
    </source>
</evidence>
<dbReference type="InterPro" id="IPR034216">
    <property type="entry name" value="C5a_Peptidase"/>
</dbReference>
<sequence length="1218" mass="132341">MKLLRKKNGQWLTVSLAVSGLLLGANSLQVSAQDPAGDLEEDQLTSGLDFLADPVGVSDTDSAESVELRGLEEALEEETDNGEGTWQEFEYDQGYDEPGSALPESFREGLKPSRPNEGLTAEDKEDQSSPSAQEVQTSGQEAQVQESVNGEADRKDREAEARSENQDSASYEDQKSSDPNQVDWQENGATDLARVGTTVLSPVEVETENPADQARDQLVSYRSDQVNLQQTWSDGYRGQGQVVAIIDSGLYVDHDAFAPLSDPDQALYRTEEELNQAKAAAGIDYGRWFNNKVIFGHNYNDVNDNLSELAQASHGTHVSDSAVGNTPQALDIGTEANPASRYNVHGVAPEAQLMFMRVFSDVNGAGTSEYLYVQAIEDAVALGASSINLSLGAVAGSQYETSGALERAIAQARRQGVSVVIAAGNENSFGDGHSKPRAQHPDYGVVGTPSTSRDSISVAAFESDWLVNDVMNLVDQDGQVTSLPYTIVANGGEATLETPAYAGQAFAYEHVGLGTPSELLGVDLTGKFALISRGQITFTEKAQFARQAGAAGVVIYNNVNDGTTVNMGIEGLEGYPIIGVTYDVGQVLIDNQESHLLSFTGEKLRFKNPNAGQPTNFTSWGLTADGELKPDLAAPGGNIYGAVNNNDYQSMSGTSMASPHVAGAVALLNQRLPDLYPGLEGEELSSLVKALLMSSARPHYNTERGAFTSPRQQGAGLIDVDNALNSGVYLTGLDNYPSISLRNVGDRFEFDIKVYNISNEDKLLNITSHLTTDAVEDSILGKVFALEPRHLKDIPEGQVLVPAHSHEIVTISIDAREFAQTLSRDMPNGYFLEGFVSFGTSQDPLLASIPFVGFRGDFANLDVVEKPVYDFDFDMTTDYSDTPFYFVDLSNNTTTPNFTTLITNQGNYLLNLGLDTIASLDSDEEVTLAISPDNDGSKDFLGFNGVFLRNYEDFRASVYALNDLGEAELVWVSQPAWGIKNYFGGTPFSPKSSFVLSSIWEGQDFWGRPVADGLYRYDITVRSQVPGSLNQLLSFNIHVSRTKPRASGADFDEDTRLLTLREVENVYPGLNPYRTRIMIGNPPDSRLLSLGLVQDTRPAIYLNGHGNHSFTIPDQVDLFAVNAYLHLEDYAGNTSVTLLSDILHGQGGVVEFKLTDARTGQDLTGMGLRVRIRDEEGNIVEGHRLQGLNKQNVRRLPYGAYTAEVFLMNDERGVFRLG</sequence>
<keyword evidence="6 9" id="KW-0378">Hydrolase</keyword>
<comment type="caution">
    <text evidence="16">The sequence shown here is derived from an EMBL/GenBank/DDBJ whole genome shotgun (WGS) entry which is preliminary data.</text>
</comment>
<feature type="chain" id="PRO_5003928963" description="C5a peptidase" evidence="12">
    <location>
        <begin position="33"/>
        <end position="1218"/>
    </location>
</feature>
<feature type="compositionally biased region" description="Polar residues" evidence="11">
    <location>
        <begin position="166"/>
        <end position="184"/>
    </location>
</feature>
<evidence type="ECO:0000256" key="12">
    <source>
        <dbReference type="SAM" id="SignalP"/>
    </source>
</evidence>
<evidence type="ECO:0000256" key="4">
    <source>
        <dbReference type="ARBA" id="ARBA00022729"/>
    </source>
</evidence>
<evidence type="ECO:0000259" key="14">
    <source>
        <dbReference type="Pfam" id="PF02225"/>
    </source>
</evidence>
<reference evidence="16 17" key="1">
    <citation type="submission" date="2012-09" db="EMBL/GenBank/DDBJ databases">
        <title>The Genome Sequence of Alloiococcus otitis ATCC 51267.</title>
        <authorList>
            <consortium name="The Broad Institute Genome Sequencing Platform"/>
            <person name="Earl A."/>
            <person name="Ward D."/>
            <person name="Feldgarden M."/>
            <person name="Gevers D."/>
            <person name="Huys G."/>
            <person name="Walker B."/>
            <person name="Young S.K."/>
            <person name="Zeng Q."/>
            <person name="Gargeya S."/>
            <person name="Fitzgerald M."/>
            <person name="Haas B."/>
            <person name="Abouelleil A."/>
            <person name="Alvarado L."/>
            <person name="Arachchi H.M."/>
            <person name="Berlin A.M."/>
            <person name="Chapman S.B."/>
            <person name="Goldberg J."/>
            <person name="Griggs A."/>
            <person name="Gujja S."/>
            <person name="Hansen M."/>
            <person name="Howarth C."/>
            <person name="Imamovic A."/>
            <person name="Larimer J."/>
            <person name="McCowen C."/>
            <person name="Montmayeur A."/>
            <person name="Murphy C."/>
            <person name="Neiman D."/>
            <person name="Pearson M."/>
            <person name="Priest M."/>
            <person name="Roberts A."/>
            <person name="Saif S."/>
            <person name="Shea T."/>
            <person name="Sisk P."/>
            <person name="Sykes S."/>
            <person name="Wortman J."/>
            <person name="Nusbaum C."/>
            <person name="Birren B."/>
        </authorList>
    </citation>
    <scope>NUCLEOTIDE SEQUENCE [LARGE SCALE GENOMIC DNA]</scope>
    <source>
        <strain evidence="16 17">ATCC 51267</strain>
    </source>
</reference>
<dbReference type="InterPro" id="IPR046450">
    <property type="entry name" value="PA_dom_sf"/>
</dbReference>
<dbReference type="InterPro" id="IPR010435">
    <property type="entry name" value="C5a/SBT2-like_Fn3"/>
</dbReference>
<evidence type="ECO:0008006" key="18">
    <source>
        <dbReference type="Google" id="ProtNLM"/>
    </source>
</evidence>
<dbReference type="MEROPS" id="S08.027"/>
<feature type="domain" description="PA" evidence="14">
    <location>
        <begin position="506"/>
        <end position="587"/>
    </location>
</feature>
<feature type="domain" description="C5a peptidase/Subtilisin-like protease SBT2-like Fn3-like" evidence="15">
    <location>
        <begin position="739"/>
        <end position="852"/>
    </location>
</feature>
<dbReference type="PANTHER" id="PTHR43399:SF4">
    <property type="entry name" value="CELL WALL-ASSOCIATED PROTEASE"/>
    <property type="match status" value="1"/>
</dbReference>
<dbReference type="AlphaFoldDB" id="K9ECG8"/>
<evidence type="ECO:0000256" key="10">
    <source>
        <dbReference type="RuleBase" id="RU003355"/>
    </source>
</evidence>
<dbReference type="Pfam" id="PF02225">
    <property type="entry name" value="PA"/>
    <property type="match status" value="1"/>
</dbReference>
<keyword evidence="17" id="KW-1185">Reference proteome</keyword>
<accession>K9ECG8</accession>
<proteinExistence type="inferred from homology"/>
<evidence type="ECO:0000256" key="3">
    <source>
        <dbReference type="ARBA" id="ARBA00022670"/>
    </source>
</evidence>
<dbReference type="InterPro" id="IPR051048">
    <property type="entry name" value="Peptidase_S8/S53_subtilisin"/>
</dbReference>
<dbReference type="CDD" id="cd07475">
    <property type="entry name" value="Peptidases_S8_C5a_Peptidase"/>
    <property type="match status" value="1"/>
</dbReference>
<dbReference type="CDD" id="cd02133">
    <property type="entry name" value="PA_C5a_like"/>
    <property type="match status" value="1"/>
</dbReference>
<dbReference type="PRINTS" id="PR00723">
    <property type="entry name" value="SUBTILISIN"/>
</dbReference>
<dbReference type="InterPro" id="IPR015500">
    <property type="entry name" value="Peptidase_S8_subtilisin-rel"/>
</dbReference>
<dbReference type="Gene3D" id="2.60.40.1710">
    <property type="entry name" value="Subtilisin-like superfamily"/>
    <property type="match status" value="1"/>
</dbReference>
<gene>
    <name evidence="16" type="ORF">HMPREF9698_00831</name>
</gene>
<dbReference type="InterPro" id="IPR000209">
    <property type="entry name" value="Peptidase_S8/S53_dom"/>
</dbReference>
<feature type="region of interest" description="Disordered" evidence="11">
    <location>
        <begin position="73"/>
        <end position="184"/>
    </location>
</feature>
<dbReference type="RefSeq" id="WP_003777671.1">
    <property type="nucleotide sequence ID" value="NZ_JH992958.1"/>
</dbReference>
<evidence type="ECO:0000259" key="15">
    <source>
        <dbReference type="Pfam" id="PF06280"/>
    </source>
</evidence>
<dbReference type="EMBL" id="AGXA01000018">
    <property type="protein sequence ID" value="EKU93536.1"/>
    <property type="molecule type" value="Genomic_DNA"/>
</dbReference>
<dbReference type="GO" id="GO:0016020">
    <property type="term" value="C:membrane"/>
    <property type="evidence" value="ECO:0007669"/>
    <property type="project" value="InterPro"/>
</dbReference>
<evidence type="ECO:0000256" key="11">
    <source>
        <dbReference type="SAM" id="MobiDB-lite"/>
    </source>
</evidence>
<dbReference type="STRING" id="883081.HMPREF9698_00831"/>
<keyword evidence="3 9" id="KW-0645">Protease</keyword>
<evidence type="ECO:0000256" key="9">
    <source>
        <dbReference type="PROSITE-ProRule" id="PRU01240"/>
    </source>
</evidence>
<feature type="compositionally biased region" description="Basic and acidic residues" evidence="11">
    <location>
        <begin position="151"/>
        <end position="165"/>
    </location>
</feature>
<feature type="domain" description="Peptidase S8/S53" evidence="13">
    <location>
        <begin position="238"/>
        <end position="716"/>
    </location>
</feature>
<evidence type="ECO:0000313" key="16">
    <source>
        <dbReference type="EMBL" id="EKU93536.1"/>
    </source>
</evidence>
<comment type="similarity">
    <text evidence="1 9 10">Belongs to the peptidase S8 family.</text>
</comment>